<evidence type="ECO:0000313" key="3">
    <source>
        <dbReference type="Proteomes" id="UP000236316"/>
    </source>
</evidence>
<evidence type="ECO:0000313" key="2">
    <source>
        <dbReference type="EMBL" id="SNW62130.1"/>
    </source>
</evidence>
<dbReference type="EMBL" id="LT906555">
    <property type="protein sequence ID" value="SNW62130.1"/>
    <property type="molecule type" value="Genomic_DNA"/>
</dbReference>
<proteinExistence type="predicted"/>
<evidence type="ECO:0000259" key="1">
    <source>
        <dbReference type="PROSITE" id="PS50181"/>
    </source>
</evidence>
<gene>
    <name evidence="2" type="ORF">ORPV_226</name>
</gene>
<dbReference type="RefSeq" id="YP_009448432.1">
    <property type="nucleotide sequence ID" value="NC_036594.1"/>
</dbReference>
<dbReference type="GeneID" id="35381991"/>
<protein>
    <submittedName>
        <fullName evidence="2">F-box domain-containing protein</fullName>
    </submittedName>
</protein>
<dbReference type="KEGG" id="vg:35381991"/>
<sequence length="370" mass="43723">MDFVSHEIIYHILLYSDIEDMNNIRLVNKLYNIILSDDLYWKNKLYLHYNKDVKVLNNTWKEQYALADKMGYMVLDIPHSINIPPNNYTITLCDKYNIKGLILPYKAIYATYNSDIYYITDQYKLYKLLKSSDYQTSVFIDNNVTNIKYQNTRIIYYIKEEDIYEYIPLDNSSNRITYCSNVVDMYYYANITRINGIYFITKCGNCYKATKTEQWKIQHIAYIHNANKIIVKFDSVLILDSEGILTYIVNDKTLCRLEGVRIKDIFNVGKIIVKDINNVLYKLKFRYQLEGETNMTVLVIQCNKEHILKLNDIDEDVLRCRRYILSDSKKDAIISLYAVHGYGCKFTNISLDIKVKDICNKESYPAIFII</sequence>
<feature type="domain" description="F-box" evidence="1">
    <location>
        <begin position="1"/>
        <end position="44"/>
    </location>
</feature>
<dbReference type="InterPro" id="IPR036047">
    <property type="entry name" value="F-box-like_dom_sf"/>
</dbReference>
<name>A0A2I2L3N9_9VIRU</name>
<organism evidence="2">
    <name type="scientific">Orpheovirus IHUMI-LCC2</name>
    <dbReference type="NCBI Taxonomy" id="2023057"/>
    <lineage>
        <taxon>Viruses</taxon>
        <taxon>Varidnaviria</taxon>
        <taxon>Bamfordvirae</taxon>
        <taxon>Nucleocytoviricota</taxon>
        <taxon>Megaviricetes</taxon>
        <taxon>Pimascovirales</taxon>
        <taxon>Ocovirineae</taxon>
        <taxon>Orpheoviridae</taxon>
        <taxon>Alphaorpheovirus</taxon>
        <taxon>Alphaorpheovirus massiliense</taxon>
    </lineage>
</organism>
<dbReference type="PROSITE" id="PS50181">
    <property type="entry name" value="FBOX"/>
    <property type="match status" value="1"/>
</dbReference>
<reference evidence="2" key="1">
    <citation type="submission" date="2017-08" db="EMBL/GenBank/DDBJ databases">
        <authorList>
            <consortium name="Urmite Genomes"/>
        </authorList>
    </citation>
    <scope>NUCLEOTIDE SEQUENCE [LARGE SCALE GENOMIC DNA]</scope>
    <source>
        <strain evidence="2">IHUMI-LCC2</strain>
    </source>
</reference>
<accession>A0A2I2L3N9</accession>
<keyword evidence="3" id="KW-1185">Reference proteome</keyword>
<dbReference type="Proteomes" id="UP000236316">
    <property type="component" value="Segment"/>
</dbReference>
<dbReference type="Gene3D" id="1.20.1280.50">
    <property type="match status" value="1"/>
</dbReference>
<dbReference type="SUPFAM" id="SSF81383">
    <property type="entry name" value="F-box domain"/>
    <property type="match status" value="1"/>
</dbReference>
<dbReference type="InterPro" id="IPR001810">
    <property type="entry name" value="F-box_dom"/>
</dbReference>